<feature type="domain" description="Acyl-CoA dehydrogenase/oxidase N-terminal" evidence="8">
    <location>
        <begin position="7"/>
        <end position="120"/>
    </location>
</feature>
<dbReference type="AlphaFoldDB" id="A0A1B7LGQ2"/>
<sequence>MFDFLLTPAQKELREEVRRFVKEDVPRQLILDMDAEKVQYPREYVQAAAARNLLGLRFAREYGGRGLDWVAEVAALEEAGVLGTSLACLYSLPSIVGEAIHVFGTEEQKQKFLKPTLAGKLFCAEGLTEPRGGSDFFGATTVARREGDHYVLKGQKRFVVGAEGADYFLIYARTDENAPPHKGISAFLVERGPGVKVEYLYGLMGTRGGGAGRVVFDGCRVPADGLLGEENGAAAIFYRMMIPERLTSAAGALGMARAALEVAARYSGRRKAFGRVIKDFQAVGFKVADSITLLDAARGLVYATARAVDGGVPAAQARRLVSEAKKFATEAAWQIVNHAMQVMGGIGYTNVYPVERLLRDTRLIMIWTGTSEVMNLIIQHEYYRELAGRTGGRDVEYDAGEAMREEEKVFE</sequence>
<dbReference type="GO" id="GO:0003995">
    <property type="term" value="F:acyl-CoA dehydrogenase activity"/>
    <property type="evidence" value="ECO:0007669"/>
    <property type="project" value="InterPro"/>
</dbReference>
<feature type="domain" description="Acyl-CoA oxidase/dehydrogenase middle" evidence="7">
    <location>
        <begin position="125"/>
        <end position="219"/>
    </location>
</feature>
<keyword evidence="5" id="KW-0560">Oxidoreductase</keyword>
<dbReference type="SUPFAM" id="SSF47203">
    <property type="entry name" value="Acyl-CoA dehydrogenase C-terminal domain-like"/>
    <property type="match status" value="1"/>
</dbReference>
<comment type="caution">
    <text evidence="9">The sequence shown here is derived from an EMBL/GenBank/DDBJ whole genome shotgun (WGS) entry which is preliminary data.</text>
</comment>
<dbReference type="STRING" id="1838280.A6M21_06705"/>
<accession>A0A1B7LGQ2</accession>
<keyword evidence="3 5" id="KW-0285">Flavoprotein</keyword>
<dbReference type="RefSeq" id="WP_066666968.1">
    <property type="nucleotide sequence ID" value="NZ_LYVF01000069.1"/>
</dbReference>
<feature type="domain" description="Acyl-CoA dehydrogenase/oxidase C-terminal" evidence="6">
    <location>
        <begin position="241"/>
        <end position="380"/>
    </location>
</feature>
<evidence type="ECO:0000313" key="9">
    <source>
        <dbReference type="EMBL" id="OAT85228.1"/>
    </source>
</evidence>
<evidence type="ECO:0000256" key="5">
    <source>
        <dbReference type="RuleBase" id="RU362125"/>
    </source>
</evidence>
<evidence type="ECO:0000259" key="7">
    <source>
        <dbReference type="Pfam" id="PF02770"/>
    </source>
</evidence>
<dbReference type="Gene3D" id="1.10.540.10">
    <property type="entry name" value="Acyl-CoA dehydrogenase/oxidase, N-terminal domain"/>
    <property type="match status" value="1"/>
</dbReference>
<dbReference type="InterPro" id="IPR036250">
    <property type="entry name" value="AcylCo_DH-like_C"/>
</dbReference>
<gene>
    <name evidence="9" type="ORF">A6M21_06705</name>
</gene>
<dbReference type="Pfam" id="PF02771">
    <property type="entry name" value="Acyl-CoA_dh_N"/>
    <property type="match status" value="1"/>
</dbReference>
<keyword evidence="10" id="KW-1185">Reference proteome</keyword>
<evidence type="ECO:0000256" key="1">
    <source>
        <dbReference type="ARBA" id="ARBA00001974"/>
    </source>
</evidence>
<dbReference type="Pfam" id="PF02770">
    <property type="entry name" value="Acyl-CoA_dh_M"/>
    <property type="match status" value="1"/>
</dbReference>
<dbReference type="InterPro" id="IPR009100">
    <property type="entry name" value="AcylCoA_DH/oxidase_NM_dom_sf"/>
</dbReference>
<dbReference type="Gene3D" id="1.20.140.10">
    <property type="entry name" value="Butyryl-CoA Dehydrogenase, subunit A, domain 3"/>
    <property type="match status" value="1"/>
</dbReference>
<evidence type="ECO:0000259" key="6">
    <source>
        <dbReference type="Pfam" id="PF00441"/>
    </source>
</evidence>
<proteinExistence type="inferred from homology"/>
<comment type="similarity">
    <text evidence="2 5">Belongs to the acyl-CoA dehydrogenase family.</text>
</comment>
<evidence type="ECO:0000256" key="2">
    <source>
        <dbReference type="ARBA" id="ARBA00009347"/>
    </source>
</evidence>
<dbReference type="InterPro" id="IPR037069">
    <property type="entry name" value="AcylCoA_DH/ox_N_sf"/>
</dbReference>
<dbReference type="InterPro" id="IPR006089">
    <property type="entry name" value="Acyl-CoA_DH_CS"/>
</dbReference>
<comment type="cofactor">
    <cofactor evidence="1 5">
        <name>FAD</name>
        <dbReference type="ChEBI" id="CHEBI:57692"/>
    </cofactor>
</comment>
<dbReference type="Gene3D" id="2.40.110.10">
    <property type="entry name" value="Butyryl-CoA Dehydrogenase, subunit A, domain 2"/>
    <property type="match status" value="1"/>
</dbReference>
<evidence type="ECO:0000259" key="8">
    <source>
        <dbReference type="Pfam" id="PF02771"/>
    </source>
</evidence>
<dbReference type="GO" id="GO:0050660">
    <property type="term" value="F:flavin adenine dinucleotide binding"/>
    <property type="evidence" value="ECO:0007669"/>
    <property type="project" value="InterPro"/>
</dbReference>
<dbReference type="InterPro" id="IPR046373">
    <property type="entry name" value="Acyl-CoA_Oxase/DH_mid-dom_sf"/>
</dbReference>
<dbReference type="EMBL" id="LYVF01000069">
    <property type="protein sequence ID" value="OAT85228.1"/>
    <property type="molecule type" value="Genomic_DNA"/>
</dbReference>
<dbReference type="SUPFAM" id="SSF56645">
    <property type="entry name" value="Acyl-CoA dehydrogenase NM domain-like"/>
    <property type="match status" value="1"/>
</dbReference>
<dbReference type="PANTHER" id="PTHR43884">
    <property type="entry name" value="ACYL-COA DEHYDROGENASE"/>
    <property type="match status" value="1"/>
</dbReference>
<dbReference type="CDD" id="cd00567">
    <property type="entry name" value="ACAD"/>
    <property type="match status" value="1"/>
</dbReference>
<dbReference type="Pfam" id="PF00441">
    <property type="entry name" value="Acyl-CoA_dh_1"/>
    <property type="match status" value="1"/>
</dbReference>
<dbReference type="InterPro" id="IPR013786">
    <property type="entry name" value="AcylCoA_DH/ox_N"/>
</dbReference>
<dbReference type="PANTHER" id="PTHR43884:SF12">
    <property type="entry name" value="ISOVALERYL-COA DEHYDROGENASE, MITOCHONDRIAL-RELATED"/>
    <property type="match status" value="1"/>
</dbReference>
<evidence type="ECO:0000256" key="4">
    <source>
        <dbReference type="ARBA" id="ARBA00022827"/>
    </source>
</evidence>
<reference evidence="9 10" key="1">
    <citation type="submission" date="2016-04" db="EMBL/GenBank/DDBJ databases">
        <authorList>
            <person name="Evans L.H."/>
            <person name="Alamgir A."/>
            <person name="Owens N."/>
            <person name="Weber N.D."/>
            <person name="Virtaneva K."/>
            <person name="Barbian K."/>
            <person name="Babar A."/>
            <person name="Rosenke K."/>
        </authorList>
    </citation>
    <scope>NUCLEOTIDE SEQUENCE [LARGE SCALE GENOMIC DNA]</scope>
    <source>
        <strain evidence="9 10">LMa1</strain>
    </source>
</reference>
<dbReference type="PROSITE" id="PS00072">
    <property type="entry name" value="ACYL_COA_DH_1"/>
    <property type="match status" value="1"/>
</dbReference>
<keyword evidence="4 5" id="KW-0274">FAD</keyword>
<dbReference type="InterPro" id="IPR006091">
    <property type="entry name" value="Acyl-CoA_Oxase/DH_mid-dom"/>
</dbReference>
<name>A0A1B7LGQ2_9FIRM</name>
<dbReference type="FunFam" id="1.20.140.10:FF:000004">
    <property type="entry name" value="Acyl-CoA dehydrogenase FadE25"/>
    <property type="match status" value="1"/>
</dbReference>
<evidence type="ECO:0000256" key="3">
    <source>
        <dbReference type="ARBA" id="ARBA00022630"/>
    </source>
</evidence>
<dbReference type="OrthoDB" id="9802447at2"/>
<dbReference type="InterPro" id="IPR009075">
    <property type="entry name" value="AcylCo_DH/oxidase_C"/>
</dbReference>
<dbReference type="Proteomes" id="UP000078532">
    <property type="component" value="Unassembled WGS sequence"/>
</dbReference>
<evidence type="ECO:0000313" key="10">
    <source>
        <dbReference type="Proteomes" id="UP000078532"/>
    </source>
</evidence>
<organism evidence="9 10">
    <name type="scientific">Desulfotomaculum copahuensis</name>
    <dbReference type="NCBI Taxonomy" id="1838280"/>
    <lineage>
        <taxon>Bacteria</taxon>
        <taxon>Bacillati</taxon>
        <taxon>Bacillota</taxon>
        <taxon>Clostridia</taxon>
        <taxon>Eubacteriales</taxon>
        <taxon>Desulfotomaculaceae</taxon>
        <taxon>Desulfotomaculum</taxon>
    </lineage>
</organism>
<protein>
    <submittedName>
        <fullName evidence="9">Acyl-CoA dehydrogenase</fullName>
    </submittedName>
</protein>